<sequence>MELFSKHKKAGVSEVGASKRERNVRATEYHTCKCYGHTSELPDYKQLSIPRTLQGFYAKQNHLCPCIPTLKNKNLSKLYCCHKPSKSDKSPPAEDYREHEPGKHQVLVAGKVPADGTGLRDPVTAKRLLFPNACNYGGTAAQHKFPRIGEPRRKTYRERMEERMFDRKEFLKALLREEIQCRLDAEQQLEEIENETGLRGSRHLQALAEMAEIENQQGVRDTKKEPMDVGQRYNAMMEELQHVVRQPVGSKHNIIRMHYALEEDERQELCMKKGRRQARAP</sequence>
<accession>G0TUW2</accession>
<protein>
    <submittedName>
        <fullName evidence="1">Uncharacterized protein</fullName>
    </submittedName>
</protein>
<dbReference type="EMBL" id="HE573020">
    <property type="protein sequence ID" value="CCC47749.1"/>
    <property type="molecule type" value="Genomic_DNA"/>
</dbReference>
<dbReference type="OMA" id="EYVADQP"/>
<organism evidence="1">
    <name type="scientific">Trypanosoma vivax (strain Y486)</name>
    <dbReference type="NCBI Taxonomy" id="1055687"/>
    <lineage>
        <taxon>Eukaryota</taxon>
        <taxon>Discoba</taxon>
        <taxon>Euglenozoa</taxon>
        <taxon>Kinetoplastea</taxon>
        <taxon>Metakinetoplastina</taxon>
        <taxon>Trypanosomatida</taxon>
        <taxon>Trypanosomatidae</taxon>
        <taxon>Trypanosoma</taxon>
        <taxon>Duttonella</taxon>
    </lineage>
</organism>
<dbReference type="VEuPathDB" id="TriTrypDB:TvY486_0404160"/>
<evidence type="ECO:0000313" key="1">
    <source>
        <dbReference type="EMBL" id="CCC47749.1"/>
    </source>
</evidence>
<proteinExistence type="predicted"/>
<gene>
    <name evidence="1" type="ORF">TVY486_0404160</name>
</gene>
<dbReference type="AlphaFoldDB" id="G0TUW2"/>
<name>G0TUW2_TRYVY</name>
<reference evidence="1" key="1">
    <citation type="journal article" date="2012" name="Proc. Natl. Acad. Sci. U.S.A.">
        <title>Antigenic diversity is generated by distinct evolutionary mechanisms in African trypanosome species.</title>
        <authorList>
            <person name="Jackson A.P."/>
            <person name="Berry A."/>
            <person name="Aslett M."/>
            <person name="Allison H.C."/>
            <person name="Burton P."/>
            <person name="Vavrova-Anderson J."/>
            <person name="Brown R."/>
            <person name="Browne H."/>
            <person name="Corton N."/>
            <person name="Hauser H."/>
            <person name="Gamble J."/>
            <person name="Gilderthorp R."/>
            <person name="Marcello L."/>
            <person name="McQuillan J."/>
            <person name="Otto T.D."/>
            <person name="Quail M.A."/>
            <person name="Sanders M.J."/>
            <person name="van Tonder A."/>
            <person name="Ginger M.L."/>
            <person name="Field M.C."/>
            <person name="Barry J.D."/>
            <person name="Hertz-Fowler C."/>
            <person name="Berriman M."/>
        </authorList>
    </citation>
    <scope>NUCLEOTIDE SEQUENCE</scope>
    <source>
        <strain evidence="1">Y486</strain>
    </source>
</reference>